<evidence type="ECO:0000313" key="5">
    <source>
        <dbReference type="EMBL" id="KAF5843594.1"/>
    </source>
</evidence>
<proteinExistence type="predicted"/>
<dbReference type="Pfam" id="PF23166">
    <property type="entry name" value="Ig_N_CWD1"/>
    <property type="match status" value="2"/>
</dbReference>
<keyword evidence="6" id="KW-1185">Reference proteome</keyword>
<evidence type="ECO:0000313" key="6">
    <source>
        <dbReference type="Proteomes" id="UP000815325"/>
    </source>
</evidence>
<evidence type="ECO:0000256" key="1">
    <source>
        <dbReference type="ARBA" id="ARBA00022723"/>
    </source>
</evidence>
<dbReference type="Proteomes" id="UP000815325">
    <property type="component" value="Unassembled WGS sequence"/>
</dbReference>
<sequence>MMKALSGKLQGGAFASRGIPLPGVGLPQVHRNCNGRGVAPSLLISDGTFGVRAALPNNNARQQAGMHLRSKQRHSVVVAVSAPEQQDTKFAVDETFSLPKGNETIRVTVEQKADGALTVHLTTSLQAGRLLLHWGVEGGKDYQGGWRLPSTCRPPGTKQYKDRALQSPFQVDDHGSHLFIMLSAEEASDVLNFVLKDDATNTWYDNSGSNFRLPLHGEASSKTSTGTQVIPKALADKWAWMRWDHQGRPQQSMPDANKDYERGVEEMRALMGVGRSMDELWRVAEGKWPYPKYLDEVEHPAFGDKYDAFKVREEQGAAGGVSLGPVPTELLSVQAYICWEKAGQPQGADFADEALRIIEDRVRGGATYEQLAKEMNLEPTWKKGESQPQQQAPQEAKQAPPAAPEVGKPLGAPKRNPLDLVKPQGQAPVLSERKSQREEMPLDFLEARWAIDPSTKWRRKYGLGNKSEMLVVVRQTQETDPIRVDFITDRADKLILHWGVSKPGSRSWKMPPEEMRDQDSKQATETAAESPFLECDDEEECDLEYMGAKVPLQRRTITLPADSWVGAISCVLRSADATMWYKDGGGDFLIPVPCKHVKEGTQLDAMPQLTDDLSREIVDSENSSAWTLMHRFNKATDLINNVANGQYDLDPADGFARIYAWLRYSATRKLTWQRNYNTQPRQLSGSQERLTGTIASVHARTAGGVHVCAVCFYSFAA</sequence>
<evidence type="ECO:0000256" key="2">
    <source>
        <dbReference type="ARBA" id="ARBA00023277"/>
    </source>
</evidence>
<keyword evidence="2" id="KW-0119">Carbohydrate metabolism</keyword>
<gene>
    <name evidence="5" type="ORF">DUNSADRAFT_12856</name>
</gene>
<feature type="region of interest" description="Disordered" evidence="3">
    <location>
        <begin position="504"/>
        <end position="531"/>
    </location>
</feature>
<dbReference type="EMBL" id="MU069440">
    <property type="protein sequence ID" value="KAF5843594.1"/>
    <property type="molecule type" value="Genomic_DNA"/>
</dbReference>
<feature type="region of interest" description="Disordered" evidence="3">
    <location>
        <begin position="381"/>
        <end position="438"/>
    </location>
</feature>
<dbReference type="InterPro" id="IPR056301">
    <property type="entry name" value="GWD-like_N_Ig"/>
</dbReference>
<feature type="compositionally biased region" description="Basic and acidic residues" evidence="3">
    <location>
        <begin position="511"/>
        <end position="522"/>
    </location>
</feature>
<feature type="domain" description="Alpha-glucan water dikinase-like N-terminal Ig-like" evidence="4">
    <location>
        <begin position="100"/>
        <end position="215"/>
    </location>
</feature>
<comment type="caution">
    <text evidence="5">The sequence shown here is derived from an EMBL/GenBank/DDBJ whole genome shotgun (WGS) entry which is preliminary data.</text>
</comment>
<dbReference type="PANTHER" id="PTHR46999:SF1">
    <property type="entry name" value="ALPHA-GLUCAN WATER DIKINASE 1, CHLOROPLASTIC"/>
    <property type="match status" value="1"/>
</dbReference>
<feature type="domain" description="Alpha-glucan water dikinase-like N-terminal Ig-like" evidence="4">
    <location>
        <begin position="458"/>
        <end position="591"/>
    </location>
</feature>
<feature type="compositionally biased region" description="Low complexity" evidence="3">
    <location>
        <begin position="387"/>
        <end position="400"/>
    </location>
</feature>
<organism evidence="5 6">
    <name type="scientific">Dunaliella salina</name>
    <name type="common">Green alga</name>
    <name type="synonym">Protococcus salinus</name>
    <dbReference type="NCBI Taxonomy" id="3046"/>
    <lineage>
        <taxon>Eukaryota</taxon>
        <taxon>Viridiplantae</taxon>
        <taxon>Chlorophyta</taxon>
        <taxon>core chlorophytes</taxon>
        <taxon>Chlorophyceae</taxon>
        <taxon>CS clade</taxon>
        <taxon>Chlamydomonadales</taxon>
        <taxon>Dunaliellaceae</taxon>
        <taxon>Dunaliella</taxon>
    </lineage>
</organism>
<reference evidence="5" key="1">
    <citation type="submission" date="2017-08" db="EMBL/GenBank/DDBJ databases">
        <authorList>
            <person name="Polle J.E."/>
            <person name="Barry K."/>
            <person name="Cushman J."/>
            <person name="Schmutz J."/>
            <person name="Tran D."/>
            <person name="Hathwaick L.T."/>
            <person name="Yim W.C."/>
            <person name="Jenkins J."/>
            <person name="Mckie-Krisberg Z.M."/>
            <person name="Prochnik S."/>
            <person name="Lindquist E."/>
            <person name="Dockter R.B."/>
            <person name="Adam C."/>
            <person name="Molina H."/>
            <person name="Bunkerborg J."/>
            <person name="Jin E."/>
            <person name="Buchheim M."/>
            <person name="Magnuson J."/>
        </authorList>
    </citation>
    <scope>NUCLEOTIDE SEQUENCE</scope>
    <source>
        <strain evidence="5">CCAP 19/18</strain>
    </source>
</reference>
<name>A0ABQ7H9Q7_DUNSA</name>
<accession>A0ABQ7H9Q7</accession>
<dbReference type="PANTHER" id="PTHR46999">
    <property type="entry name" value="ALPHA-GLUCAN WATER DIKINASE 1, CHLOROPLASTIC-RELATED"/>
    <property type="match status" value="1"/>
</dbReference>
<keyword evidence="1" id="KW-0479">Metal-binding</keyword>
<evidence type="ECO:0000259" key="4">
    <source>
        <dbReference type="Pfam" id="PF23166"/>
    </source>
</evidence>
<protein>
    <recommendedName>
        <fullName evidence="4">Alpha-glucan water dikinase-like N-terminal Ig-like domain-containing protein</fullName>
    </recommendedName>
</protein>
<evidence type="ECO:0000256" key="3">
    <source>
        <dbReference type="SAM" id="MobiDB-lite"/>
    </source>
</evidence>